<dbReference type="GO" id="GO:0000776">
    <property type="term" value="C:kinetochore"/>
    <property type="evidence" value="ECO:0007669"/>
    <property type="project" value="TreeGrafter"/>
</dbReference>
<dbReference type="EMBL" id="NAJL01000007">
    <property type="protein sequence ID" value="TKA31724.1"/>
    <property type="molecule type" value="Genomic_DNA"/>
</dbReference>
<comment type="caution">
    <text evidence="3">The sequence shown here is derived from an EMBL/GenBank/DDBJ whole genome shotgun (WGS) entry which is preliminary data.</text>
</comment>
<feature type="compositionally biased region" description="Acidic residues" evidence="1">
    <location>
        <begin position="447"/>
        <end position="470"/>
    </location>
</feature>
<protein>
    <recommendedName>
        <fullName evidence="2">C2H2-type domain-containing protein</fullName>
    </recommendedName>
</protein>
<dbReference type="Pfam" id="PF13821">
    <property type="entry name" value="DUF4187"/>
    <property type="match status" value="1"/>
</dbReference>
<evidence type="ECO:0000313" key="3">
    <source>
        <dbReference type="EMBL" id="TKA31724.1"/>
    </source>
</evidence>
<keyword evidence="4" id="KW-1185">Reference proteome</keyword>
<dbReference type="InterPro" id="IPR021933">
    <property type="entry name" value="SERRATE/Ars2_N"/>
</dbReference>
<feature type="compositionally biased region" description="Basic and acidic residues" evidence="1">
    <location>
        <begin position="103"/>
        <end position="117"/>
    </location>
</feature>
<proteinExistence type="predicted"/>
<accession>A0A4U0U9C6</accession>
<feature type="region of interest" description="Disordered" evidence="1">
    <location>
        <begin position="88"/>
        <end position="117"/>
    </location>
</feature>
<evidence type="ECO:0000256" key="1">
    <source>
        <dbReference type="SAM" id="MobiDB-lite"/>
    </source>
</evidence>
<feature type="compositionally biased region" description="Acidic residues" evidence="1">
    <location>
        <begin position="561"/>
        <end position="571"/>
    </location>
</feature>
<feature type="region of interest" description="Disordered" evidence="1">
    <location>
        <begin position="532"/>
        <end position="587"/>
    </location>
</feature>
<dbReference type="PANTHER" id="PTHR21032:SF2">
    <property type="entry name" value="RESISTANCE PROTEIN ARS2, PUTATIVE (AFU_ORTHOLOGUE AFUA_2G14710)-RELATED"/>
    <property type="match status" value="1"/>
</dbReference>
<sequence>MAAIANSRSLRILHGKHRSAAERQQRQRHHYFSNAALGAPPNIDRYVPSQDAPQQAILVNPLPDPMKLEFQVGFTWFAEWWRTEQRIKDEKERTRSGKPPNRVRGERETREEREAERPKIQAAYDSYKENLQKSQAQSFVRLHKGEDWFRERYIPEVRDGFRSKLVDHRKGLFARWEEDLKSSTFDDFTLEGIYKSESNGLGGILEKEEGETTAAAEVLGVGDLLPSKGGDLRDPAAMEPTLLVKTIAPTVTREKFEEFAKEHLGSGQEGKGGEYKWLSLSDPNPLKKCHRMGWVMLHPQSEQEASASEEKPVDVEDGEEGEAADAEDAAKNASGRPAGLSIAEKALATINQKTIEDPERGNFTVHCGVHRPPEAPRKKALWDLFSAPERIARDLDLATRLVRKLDNELGDEYFGVAKIEQRVQDMADAGALQPAAATAKPAKEENMDTDAPEEGEEEEEGMIEDEDETDDEELLIKKKKLDLLVEYLRRVYNFCFFCVFESDSVHELQRKCPGGHLRRPRASLTTSAKEVARASASGEEFPLRKNGTSKSDPTQAPAAGEDVEMDADGSPEAERKPMTMKPSSKNAQQLQRAFNWVKTFEEKILQILEPENCNLRKLGGVPVEEGVEEEMIKYVKQEDANKFRCKVPECTKLFKGTEFWRKHVEKRHEDFHATISENVRLVNTYVLDPAHIAPSRSDANSNGHFPLGNHSGPTGTPRGFQLNQYMGGPVPTGYGPVAMGMPVAAGMPQNGSTPMFAPPGMAAGAFLPMGGADFVPGVGPMRSTGRNNFSGVNGAFGRMPGPYARNDGRGIRGAPPMMAGRGAVAMGMGVEGGAGAMGPREAVAGRQLRSYEDLDADKGEGTGELNY</sequence>
<dbReference type="InterPro" id="IPR039249">
    <property type="entry name" value="GPATCH11"/>
</dbReference>
<dbReference type="InterPro" id="IPR007042">
    <property type="entry name" value="SERRATE/Ars2_C"/>
</dbReference>
<gene>
    <name evidence="3" type="ORF">B0A50_01802</name>
</gene>
<feature type="compositionally biased region" description="Acidic residues" evidence="1">
    <location>
        <begin position="315"/>
        <end position="327"/>
    </location>
</feature>
<dbReference type="InterPro" id="IPR013087">
    <property type="entry name" value="Znf_C2H2_type"/>
</dbReference>
<dbReference type="OrthoDB" id="342064at2759"/>
<dbReference type="Proteomes" id="UP000308549">
    <property type="component" value="Unassembled WGS sequence"/>
</dbReference>
<feature type="region of interest" description="Disordered" evidence="1">
    <location>
        <begin position="300"/>
        <end position="337"/>
    </location>
</feature>
<evidence type="ECO:0000313" key="4">
    <source>
        <dbReference type="Proteomes" id="UP000308549"/>
    </source>
</evidence>
<dbReference type="AlphaFoldDB" id="A0A4U0U9C6"/>
<feature type="domain" description="C2H2-type" evidence="2">
    <location>
        <begin position="645"/>
        <end position="668"/>
    </location>
</feature>
<organism evidence="3 4">
    <name type="scientific">Salinomyces thailandicus</name>
    <dbReference type="NCBI Taxonomy" id="706561"/>
    <lineage>
        <taxon>Eukaryota</taxon>
        <taxon>Fungi</taxon>
        <taxon>Dikarya</taxon>
        <taxon>Ascomycota</taxon>
        <taxon>Pezizomycotina</taxon>
        <taxon>Dothideomycetes</taxon>
        <taxon>Dothideomycetidae</taxon>
        <taxon>Mycosphaerellales</taxon>
        <taxon>Teratosphaeriaceae</taxon>
        <taxon>Salinomyces</taxon>
    </lineage>
</organism>
<name>A0A4U0U9C6_9PEZI</name>
<feature type="region of interest" description="Disordered" evidence="1">
    <location>
        <begin position="435"/>
        <end position="470"/>
    </location>
</feature>
<dbReference type="InterPro" id="IPR025239">
    <property type="entry name" value="DUF4187"/>
</dbReference>
<dbReference type="Pfam" id="PF04959">
    <property type="entry name" value="ARS2"/>
    <property type="match status" value="1"/>
</dbReference>
<dbReference type="PROSITE" id="PS00028">
    <property type="entry name" value="ZINC_FINGER_C2H2_1"/>
    <property type="match status" value="1"/>
</dbReference>
<dbReference type="PANTHER" id="PTHR21032">
    <property type="entry name" value="G PATCH DOMAIN-CONTAINING PROTEIN 11"/>
    <property type="match status" value="1"/>
</dbReference>
<reference evidence="3 4" key="1">
    <citation type="submission" date="2017-03" db="EMBL/GenBank/DDBJ databases">
        <title>Genomes of endolithic fungi from Antarctica.</title>
        <authorList>
            <person name="Coleine C."/>
            <person name="Masonjones S."/>
            <person name="Stajich J.E."/>
        </authorList>
    </citation>
    <scope>NUCLEOTIDE SEQUENCE [LARGE SCALE GENOMIC DNA]</scope>
    <source>
        <strain evidence="3 4">CCFEE 6315</strain>
    </source>
</reference>
<dbReference type="SMART" id="SM01173">
    <property type="entry name" value="DUF4187"/>
    <property type="match status" value="1"/>
</dbReference>
<dbReference type="Pfam" id="PF12066">
    <property type="entry name" value="SERRATE_Ars2_N"/>
    <property type="match status" value="1"/>
</dbReference>
<evidence type="ECO:0000259" key="2">
    <source>
        <dbReference type="PROSITE" id="PS00028"/>
    </source>
</evidence>